<dbReference type="Pfam" id="PF11067">
    <property type="entry name" value="DUF2868"/>
    <property type="match status" value="1"/>
</dbReference>
<keyword evidence="1" id="KW-1133">Transmembrane helix</keyword>
<organism evidence="2 3">
    <name type="scientific">Candidatus Nitrospira nitrosa</name>
    <dbReference type="NCBI Taxonomy" id="1742972"/>
    <lineage>
        <taxon>Bacteria</taxon>
        <taxon>Pseudomonadati</taxon>
        <taxon>Nitrospirota</taxon>
        <taxon>Nitrospiria</taxon>
        <taxon>Nitrospirales</taxon>
        <taxon>Nitrospiraceae</taxon>
        <taxon>Nitrospira</taxon>
    </lineage>
</organism>
<name>A0A0S4L5E0_9BACT</name>
<dbReference type="STRING" id="1742972.COMA1_10336"/>
<dbReference type="InterPro" id="IPR021296">
    <property type="entry name" value="DUF2868"/>
</dbReference>
<dbReference type="AlphaFoldDB" id="A0A0S4L5E0"/>
<feature type="transmembrane region" description="Helical" evidence="1">
    <location>
        <begin position="207"/>
        <end position="226"/>
    </location>
</feature>
<feature type="transmembrane region" description="Helical" evidence="1">
    <location>
        <begin position="113"/>
        <end position="136"/>
    </location>
</feature>
<dbReference type="EMBL" id="CZQA01000001">
    <property type="protein sequence ID" value="CUS31934.1"/>
    <property type="molecule type" value="Genomic_DNA"/>
</dbReference>
<proteinExistence type="predicted"/>
<sequence>MTLVQLAKVLLVQACEEHDPDHKFLLRYERELSSHGNEPQAQSAAGEAPHSEEAWVIERAEQISDRLSQKHSLFSSAVAVAQIKTPITPLIGCALIGGFLADPIGPTGHINLLNFPLLTLLLWNAVAYIGLLYNFVVSRSESDLEQPGLPGLVEWFVGLTVKGRLSRLRSDRVQSPGEVQWITASLASYAVHLLHSSRGLVVTHARSLLHMAAAALAIGVIAGLYIRGISLLYQAGWDSTFVEAEGVHRFLSILFAPASWLLSIPIPGVDAIAGLRGPAKAHAAIWIHFWAMTTVLFIILPRTLLAVAAWRRKTRLAADMQLPVNEPYFRRLLNPYQGKGLLVEVLAYSHRVKDADDRLLTFLSEAFGLLAHIQVGNSVQYGDRHPQFQADSDRGLCAVVLFNVAQAPEETHSEFLEELKATIQSRGRPNMLLIVLDCEAYAQLDHEKRLKERCQAWVALATECGLRAVRYRDPSGSPDGELQALPDCLWPGDFRGTK</sequence>
<accession>A0A0S4L5E0</accession>
<feature type="transmembrane region" description="Helical" evidence="1">
    <location>
        <begin position="73"/>
        <end position="101"/>
    </location>
</feature>
<keyword evidence="1" id="KW-0812">Transmembrane</keyword>
<dbReference type="Proteomes" id="UP000199032">
    <property type="component" value="Unassembled WGS sequence"/>
</dbReference>
<evidence type="ECO:0000313" key="2">
    <source>
        <dbReference type="EMBL" id="CUS31934.1"/>
    </source>
</evidence>
<protein>
    <recommendedName>
        <fullName evidence="4">DUF2868 domain-containing protein</fullName>
    </recommendedName>
</protein>
<evidence type="ECO:0008006" key="4">
    <source>
        <dbReference type="Google" id="ProtNLM"/>
    </source>
</evidence>
<evidence type="ECO:0000256" key="1">
    <source>
        <dbReference type="SAM" id="Phobius"/>
    </source>
</evidence>
<dbReference type="RefSeq" id="WP_090742833.1">
    <property type="nucleotide sequence ID" value="NZ_CZQA01000001.1"/>
</dbReference>
<keyword evidence="1" id="KW-0472">Membrane</keyword>
<keyword evidence="3" id="KW-1185">Reference proteome</keyword>
<evidence type="ECO:0000313" key="3">
    <source>
        <dbReference type="Proteomes" id="UP000199032"/>
    </source>
</evidence>
<dbReference type="OrthoDB" id="4998316at2"/>
<feature type="transmembrane region" description="Helical" evidence="1">
    <location>
        <begin position="286"/>
        <end position="310"/>
    </location>
</feature>
<gene>
    <name evidence="2" type="ORF">COMA1_10336</name>
</gene>
<reference evidence="2 3" key="1">
    <citation type="submission" date="2015-10" db="EMBL/GenBank/DDBJ databases">
        <authorList>
            <person name="Gilbert D.G."/>
        </authorList>
    </citation>
    <scope>NUCLEOTIDE SEQUENCE [LARGE SCALE GENOMIC DNA]</scope>
    <source>
        <strain evidence="2">COMA1</strain>
    </source>
</reference>